<dbReference type="Pfam" id="PF21530">
    <property type="entry name" value="Pif1_2B_dom"/>
    <property type="match status" value="1"/>
</dbReference>
<reference evidence="3" key="1">
    <citation type="submission" date="2025-08" db="UniProtKB">
        <authorList>
            <consortium name="RefSeq"/>
        </authorList>
    </citation>
    <scope>IDENTIFICATION</scope>
</reference>
<dbReference type="PANTHER" id="PTHR10492:SF57">
    <property type="entry name" value="ATP-DEPENDENT DNA HELICASE"/>
    <property type="match status" value="1"/>
</dbReference>
<dbReference type="AlphaFoldDB" id="A0A6P7STL5"/>
<dbReference type="Proteomes" id="UP000515154">
    <property type="component" value="Linkage group LG10"/>
</dbReference>
<dbReference type="RefSeq" id="XP_029641281.1">
    <property type="nucleotide sequence ID" value="XM_029785421.1"/>
</dbReference>
<evidence type="ECO:0000259" key="1">
    <source>
        <dbReference type="Pfam" id="PF21530"/>
    </source>
</evidence>
<keyword evidence="2" id="KW-1185">Reference proteome</keyword>
<protein>
    <submittedName>
        <fullName evidence="3">Uncharacterized protein LOC115216223</fullName>
    </submittedName>
</protein>
<name>A0A6P7STL5_9MOLL</name>
<organism evidence="2 3">
    <name type="scientific">Octopus sinensis</name>
    <name type="common">East Asian common octopus</name>
    <dbReference type="NCBI Taxonomy" id="2607531"/>
    <lineage>
        <taxon>Eukaryota</taxon>
        <taxon>Metazoa</taxon>
        <taxon>Spiralia</taxon>
        <taxon>Lophotrochozoa</taxon>
        <taxon>Mollusca</taxon>
        <taxon>Cephalopoda</taxon>
        <taxon>Coleoidea</taxon>
        <taxon>Octopodiformes</taxon>
        <taxon>Octopoda</taxon>
        <taxon>Incirrata</taxon>
        <taxon>Octopodidae</taxon>
        <taxon>Octopus</taxon>
    </lineage>
</organism>
<evidence type="ECO:0000313" key="3">
    <source>
        <dbReference type="RefSeq" id="XP_029641281.1"/>
    </source>
</evidence>
<sequence>MCLHNSHKRLCERGNSCSKNETVARINYELMNKIPAVIKEYKSGYSVLDEKQAVHYLTEFLNSLEPPGTPPFKLFLKVGVLIMLLKNLDPPKLCNGTSMIMKTLPPNVIEATIITGCTLEVSIPRLPVKPADMPFEF</sequence>
<gene>
    <name evidence="3" type="primary">LOC115216223</name>
</gene>
<dbReference type="InterPro" id="IPR049163">
    <property type="entry name" value="Pif1-like_2B_dom"/>
</dbReference>
<feature type="domain" description="DNA helicase Pif1-like 2B" evidence="1">
    <location>
        <begin position="59"/>
        <end position="102"/>
    </location>
</feature>
<proteinExistence type="predicted"/>
<dbReference type="KEGG" id="osn:115216223"/>
<dbReference type="PANTHER" id="PTHR10492">
    <property type="match status" value="1"/>
</dbReference>
<accession>A0A6P7STL5</accession>
<evidence type="ECO:0000313" key="2">
    <source>
        <dbReference type="Proteomes" id="UP000515154"/>
    </source>
</evidence>